<organism evidence="1 2">
    <name type="scientific">Plasmodium falciparum (isolate Camp / Malaysia)</name>
    <dbReference type="NCBI Taxonomy" id="5835"/>
    <lineage>
        <taxon>Eukaryota</taxon>
        <taxon>Sar</taxon>
        <taxon>Alveolata</taxon>
        <taxon>Apicomplexa</taxon>
        <taxon>Aconoidasida</taxon>
        <taxon>Haemosporida</taxon>
        <taxon>Plasmodiidae</taxon>
        <taxon>Plasmodium</taxon>
        <taxon>Plasmodium (Laverania)</taxon>
    </lineage>
</organism>
<dbReference type="EMBL" id="KI927513">
    <property type="protein sequence ID" value="ETW61646.1"/>
    <property type="molecule type" value="Genomic_DNA"/>
</dbReference>
<evidence type="ECO:0000313" key="1">
    <source>
        <dbReference type="EMBL" id="ETW61646.1"/>
    </source>
</evidence>
<reference evidence="1 2" key="2">
    <citation type="submission" date="2013-02" db="EMBL/GenBank/DDBJ databases">
        <title>The Genome Sequence of Plasmodium falciparum CAMP/Malaysia.</title>
        <authorList>
            <consortium name="The Broad Institute Genome Sequencing Platform"/>
            <consortium name="The Broad Institute Genome Sequencing Center for Infectious Disease"/>
            <person name="Neafsey D."/>
            <person name="Cheeseman I."/>
            <person name="Volkman S."/>
            <person name="Adams J."/>
            <person name="Walker B."/>
            <person name="Young S.K."/>
            <person name="Zeng Q."/>
            <person name="Gargeya S."/>
            <person name="Fitzgerald M."/>
            <person name="Haas B."/>
            <person name="Abouelleil A."/>
            <person name="Alvarado L."/>
            <person name="Arachchi H.M."/>
            <person name="Berlin A.M."/>
            <person name="Chapman S.B."/>
            <person name="Dewar J."/>
            <person name="Goldberg J."/>
            <person name="Griggs A."/>
            <person name="Gujja S."/>
            <person name="Hansen M."/>
            <person name="Howarth C."/>
            <person name="Imamovic A."/>
            <person name="Larimer J."/>
            <person name="McCowan C."/>
            <person name="Murphy C."/>
            <person name="Neiman D."/>
            <person name="Pearson M."/>
            <person name="Priest M."/>
            <person name="Roberts A."/>
            <person name="Saif S."/>
            <person name="Shea T."/>
            <person name="Sisk P."/>
            <person name="Sykes S."/>
            <person name="Wortman J."/>
            <person name="Nusbaum C."/>
            <person name="Birren B."/>
        </authorList>
    </citation>
    <scope>NUCLEOTIDE SEQUENCE [LARGE SCALE GENOMIC DNA]</scope>
    <source>
        <strain evidence="1 2">CAMP/Malaysia</strain>
    </source>
</reference>
<dbReference type="AlphaFoldDB" id="A0A024XA12"/>
<name>A0A024XA12_PLAFC</name>
<dbReference type="Proteomes" id="UP000030694">
    <property type="component" value="Unassembled WGS sequence"/>
</dbReference>
<reference evidence="1 2" key="1">
    <citation type="submission" date="2013-02" db="EMBL/GenBank/DDBJ databases">
        <title>The Genome Annotation of Plasmodium falciparum CAMP/Malaysia.</title>
        <authorList>
            <consortium name="The Broad Institute Genome Sequencing Platform"/>
            <consortium name="The Broad Institute Genome Sequencing Center for Infectious Disease"/>
            <person name="Neafsey D."/>
            <person name="Hoffman S."/>
            <person name="Volkman S."/>
            <person name="Rosenthal P."/>
            <person name="Walker B."/>
            <person name="Young S.K."/>
            <person name="Zeng Q."/>
            <person name="Gargeya S."/>
            <person name="Fitzgerald M."/>
            <person name="Haas B."/>
            <person name="Abouelleil A."/>
            <person name="Allen A.W."/>
            <person name="Alvarado L."/>
            <person name="Arachchi H.M."/>
            <person name="Berlin A.M."/>
            <person name="Chapman S.B."/>
            <person name="Gainer-Dewar J."/>
            <person name="Goldberg J."/>
            <person name="Griggs A."/>
            <person name="Gujja S."/>
            <person name="Hansen M."/>
            <person name="Howarth C."/>
            <person name="Imamovic A."/>
            <person name="Ireland A."/>
            <person name="Larimer J."/>
            <person name="McCowan C."/>
            <person name="Murphy C."/>
            <person name="Pearson M."/>
            <person name="Poon T.W."/>
            <person name="Priest M."/>
            <person name="Roberts A."/>
            <person name="Saif S."/>
            <person name="Shea T."/>
            <person name="Sisk P."/>
            <person name="Sykes S."/>
            <person name="Wortman J."/>
            <person name="Nusbaum C."/>
            <person name="Birren B."/>
        </authorList>
    </citation>
    <scope>NUCLEOTIDE SEQUENCE [LARGE SCALE GENOMIC DNA]</scope>
    <source>
        <strain evidence="1 2">CAMP/Malaysia</strain>
    </source>
</reference>
<gene>
    <name evidence="1" type="ORF">PFMC_02564</name>
</gene>
<evidence type="ECO:0000313" key="2">
    <source>
        <dbReference type="Proteomes" id="UP000030694"/>
    </source>
</evidence>
<accession>A0A024XA12</accession>
<proteinExistence type="predicted"/>
<dbReference type="OMA" id="HKNVCED"/>
<sequence length="127" mass="15192">MDGDDNKNVCEDINKDIQMDGDDHKNVCEDINKDIQMDGDVFYMFMLSFNSEDEINEYYSYKNYRSNIMNNLEDYISSSYNKAGSILIEEKKKHLFLQSRERIEEIGKIVNIYNDLFYSYLYIIRVQ</sequence>
<protein>
    <submittedName>
        <fullName evidence="1">Uncharacterized protein</fullName>
    </submittedName>
</protein>